<dbReference type="AlphaFoldDB" id="A0AAV7X821"/>
<dbReference type="InterPro" id="IPR011333">
    <property type="entry name" value="SKP1/BTB/POZ_sf"/>
</dbReference>
<name>A0AAV7X821_9NEOP</name>
<evidence type="ECO:0000259" key="1">
    <source>
        <dbReference type="PROSITE" id="PS50097"/>
    </source>
</evidence>
<feature type="domain" description="BTB" evidence="1">
    <location>
        <begin position="186"/>
        <end position="254"/>
    </location>
</feature>
<dbReference type="SMART" id="SM00225">
    <property type="entry name" value="BTB"/>
    <property type="match status" value="1"/>
</dbReference>
<accession>A0AAV7X821</accession>
<gene>
    <name evidence="2" type="ORF">ONE63_003694</name>
</gene>
<dbReference type="PANTHER" id="PTHR24413">
    <property type="entry name" value="SPECKLE-TYPE POZ PROTEIN"/>
    <property type="match status" value="1"/>
</dbReference>
<dbReference type="InterPro" id="IPR000210">
    <property type="entry name" value="BTB/POZ_dom"/>
</dbReference>
<keyword evidence="3" id="KW-1185">Reference proteome</keyword>
<sequence>MEVDRRAMLTVSHAMTFETHWHKEGVEISEWFKHPHSTDDYWWQIAAEIQNQEATMSIMVEKESRISTSRSSRILPTSFVVCSLELKVFKKFIGHQKMNKYLLPETMSYGVYKVPATRRRFKILRLRFGKTPTELTVVVSITLLHDPRMIEKMNLYSTKPSMDTLSLVLNLEPQIIQTFLGQQDCSDLDLHMRGGQIVRTHKGILMASSPVFRAMFMHDTLEKRDNKIIIPDLSAKAITEALCFLSSGEVNLDDVDLVRELVELSERYDLLPLKIRCECALINSLYGEDGKCVASVPNYAVDLLDFANMYRMKTLKEACEVTLSWHIRDHSIAYFKLALDTSSDFLRKFAFERLIVLRHPYFDEDGWKELAEKYPQEVQELLIAQIKSHGSSPGMIKLHDHGLDRF</sequence>
<dbReference type="PROSITE" id="PS50097">
    <property type="entry name" value="BTB"/>
    <property type="match status" value="1"/>
</dbReference>
<dbReference type="EMBL" id="JAPTSV010000014">
    <property type="protein sequence ID" value="KAJ1520582.1"/>
    <property type="molecule type" value="Genomic_DNA"/>
</dbReference>
<dbReference type="SUPFAM" id="SSF54695">
    <property type="entry name" value="POZ domain"/>
    <property type="match status" value="1"/>
</dbReference>
<dbReference type="Gene3D" id="3.30.710.10">
    <property type="entry name" value="Potassium Channel Kv1.1, Chain A"/>
    <property type="match status" value="1"/>
</dbReference>
<dbReference type="Proteomes" id="UP001075354">
    <property type="component" value="Chromosome 14"/>
</dbReference>
<reference evidence="2" key="1">
    <citation type="submission" date="2022-12" db="EMBL/GenBank/DDBJ databases">
        <title>Chromosome-level genome assembly of the bean flower thrips Megalurothrips usitatus.</title>
        <authorList>
            <person name="Ma L."/>
            <person name="Liu Q."/>
            <person name="Li H."/>
            <person name="Cai W."/>
        </authorList>
    </citation>
    <scope>NUCLEOTIDE SEQUENCE</scope>
    <source>
        <strain evidence="2">Cailab_2022a</strain>
    </source>
</reference>
<dbReference type="Pfam" id="PF00651">
    <property type="entry name" value="BTB"/>
    <property type="match status" value="1"/>
</dbReference>
<protein>
    <recommendedName>
        <fullName evidence="1">BTB domain-containing protein</fullName>
    </recommendedName>
</protein>
<proteinExistence type="predicted"/>
<comment type="caution">
    <text evidence="2">The sequence shown here is derived from an EMBL/GenBank/DDBJ whole genome shotgun (WGS) entry which is preliminary data.</text>
</comment>
<evidence type="ECO:0000313" key="3">
    <source>
        <dbReference type="Proteomes" id="UP001075354"/>
    </source>
</evidence>
<organism evidence="2 3">
    <name type="scientific">Megalurothrips usitatus</name>
    <name type="common">bean blossom thrips</name>
    <dbReference type="NCBI Taxonomy" id="439358"/>
    <lineage>
        <taxon>Eukaryota</taxon>
        <taxon>Metazoa</taxon>
        <taxon>Ecdysozoa</taxon>
        <taxon>Arthropoda</taxon>
        <taxon>Hexapoda</taxon>
        <taxon>Insecta</taxon>
        <taxon>Pterygota</taxon>
        <taxon>Neoptera</taxon>
        <taxon>Paraneoptera</taxon>
        <taxon>Thysanoptera</taxon>
        <taxon>Terebrantia</taxon>
        <taxon>Thripoidea</taxon>
        <taxon>Thripidae</taxon>
        <taxon>Megalurothrips</taxon>
    </lineage>
</organism>
<evidence type="ECO:0000313" key="2">
    <source>
        <dbReference type="EMBL" id="KAJ1520582.1"/>
    </source>
</evidence>